<evidence type="ECO:0000259" key="4">
    <source>
        <dbReference type="PROSITE" id="PS51034"/>
    </source>
</evidence>
<keyword evidence="1" id="KW-1015">Disulfide bond</keyword>
<gene>
    <name evidence="5" type="ORF">EH28_00673</name>
</gene>
<evidence type="ECO:0000313" key="5">
    <source>
        <dbReference type="EMBL" id="KKF27086.1"/>
    </source>
</evidence>
<evidence type="ECO:0000256" key="1">
    <source>
        <dbReference type="ARBA" id="ARBA00023157"/>
    </source>
</evidence>
<reference evidence="5" key="1">
    <citation type="journal article" date="2015" name="PLoS Genet.">
        <title>Genome Sequencing of the Perciform Fish Larimichthys crocea Provides Insights into Molecular and Genetic Mechanisms of Stress Adaptation.</title>
        <authorList>
            <person name="Ao J."/>
            <person name="Mu Y."/>
            <person name="Xiang L.X."/>
            <person name="Fan D."/>
            <person name="Feng M."/>
            <person name="Zhang S."/>
            <person name="Shi Q."/>
            <person name="Zhu L.Y."/>
            <person name="Li T."/>
            <person name="Ding Y."/>
            <person name="Nie L."/>
            <person name="Li Q."/>
            <person name="Dong W.R."/>
            <person name="Jiang L."/>
            <person name="Sun B."/>
            <person name="Zhang X."/>
            <person name="Li M."/>
            <person name="Zhang H.Q."/>
            <person name="Xie S."/>
            <person name="Zhu Y."/>
            <person name="Jiang X."/>
            <person name="Wang X."/>
            <person name="Mu P."/>
            <person name="Chen W."/>
            <person name="Yue Z."/>
            <person name="Wang Z."/>
            <person name="Wang J."/>
            <person name="Shao J.Z."/>
            <person name="Chen X."/>
        </authorList>
    </citation>
    <scope>NUCLEOTIDE SEQUENCE [LARGE SCALE GENOMIC DNA]</scope>
    <source>
        <strain evidence="5">SSNF</strain>
        <tissue evidence="5">Blood</tissue>
    </source>
</reference>
<dbReference type="InterPro" id="IPR001507">
    <property type="entry name" value="ZP_dom"/>
</dbReference>
<dbReference type="Pfam" id="PF08742">
    <property type="entry name" value="C8"/>
    <property type="match status" value="1"/>
</dbReference>
<dbReference type="SMART" id="SM00832">
    <property type="entry name" value="C8"/>
    <property type="match status" value="1"/>
</dbReference>
<accession>A0A0F8B755</accession>
<keyword evidence="3" id="KW-1133">Transmembrane helix</keyword>
<dbReference type="InterPro" id="IPR014853">
    <property type="entry name" value="VWF/SSPO/ZAN-like_Cys-rich_dom"/>
</dbReference>
<dbReference type="Gene3D" id="2.60.40.4100">
    <property type="entry name" value="Zona pellucida, ZP-C domain"/>
    <property type="match status" value="1"/>
</dbReference>
<dbReference type="Gene3D" id="2.60.40.3210">
    <property type="entry name" value="Zona pellucida, ZP-N domain"/>
    <property type="match status" value="1"/>
</dbReference>
<organism evidence="5">
    <name type="scientific">Larimichthys crocea</name>
    <name type="common">Large yellow croaker</name>
    <name type="synonym">Pseudosciaena crocea</name>
    <dbReference type="NCBI Taxonomy" id="215358"/>
    <lineage>
        <taxon>Eukaryota</taxon>
        <taxon>Metazoa</taxon>
        <taxon>Chordata</taxon>
        <taxon>Craniata</taxon>
        <taxon>Vertebrata</taxon>
        <taxon>Euteleostomi</taxon>
        <taxon>Actinopterygii</taxon>
        <taxon>Neopterygii</taxon>
        <taxon>Teleostei</taxon>
        <taxon>Neoteleostei</taxon>
        <taxon>Acanthomorphata</taxon>
        <taxon>Eupercaria</taxon>
        <taxon>Sciaenidae</taxon>
        <taxon>Larimichthys</taxon>
    </lineage>
</organism>
<proteinExistence type="predicted"/>
<feature type="region of interest" description="Disordered" evidence="2">
    <location>
        <begin position="694"/>
        <end position="757"/>
    </location>
</feature>
<dbReference type="PROSITE" id="PS51034">
    <property type="entry name" value="ZP_2"/>
    <property type="match status" value="1"/>
</dbReference>
<sequence>MSYFIVYVVALMLLTGMVGLVLVYWYKNTYIASISSGTAATNHTFTSSGEMNIASCPITYYGQTYDKVYVAFNANKFTVCFKGLYQPGKENDCIVMSGGTADRGDLSVLTKDIPTGSGVHKLLPNLKYAGKCVNIIPLKDSQQSQIEQLELGNFGSQAILAIKTYPGYTNAAVVADSQVNGLTVSKQSFQTNETNNGVITDVSGCRLSGTAYKTNTTVRDPNICSTVTCDVSGVASAISDCGPMEHCQGNGSCVLNTMCTVTGSTVIDFIGRVHSVPDRCGYTLMRSTLGVPGVKLVGIFQERRRKDVSFLDRVILQMDQAGVQISLGQGGRVQLNDKVLMVNTTAQVVHGVMLSRDQTGVTAKISASNNMVSVHFDGYTAQIHITGPSGAPVQGLCGNSSWSFSGERVSEHSAIECNIMKQASFIACNKHINPEPFITACTRTLCKYPAVDGLKCQFLEAYARACSHHSNVTVDSWRSSTSCCEPTVCGQNSASITMANCLLEEQNIDYSILHLNDQACTGKMDHLTHMVTFNFDSSNSCGAVAMVNGSQIIYKNSIMTRNSSMSGLINRHDRVHIDFSCHYRQPETKNLAIRIKDSSVTQQIISGEWYYNLSMNAYTNPERNKAIQPDTYIELNKKIWVELKTEGLNEEMIHLLTDSCWATDQPLPDGSLRYDLVIKGGAARLTEAADLSRQNMKTLPSSPLPGLIRCPSTNGQQERSAGEDVKEADGTRTRERRQRESRQERDTRRDSWNYGHLEQSRALQRDLRTKEAVDAKKQIKKKTSQKERLRTVTDPWNVVGKSPCFAARSRNPFSEKLLPARFRISHNNEEKEFLDATEAMYYVKKKVFPTAEPEN</sequence>
<dbReference type="InterPro" id="IPR042235">
    <property type="entry name" value="ZP-C_dom"/>
</dbReference>
<keyword evidence="3" id="KW-0472">Membrane</keyword>
<feature type="transmembrane region" description="Helical" evidence="3">
    <location>
        <begin position="5"/>
        <end position="26"/>
    </location>
</feature>
<keyword evidence="3" id="KW-0812">Transmembrane</keyword>
<dbReference type="SMART" id="SM00241">
    <property type="entry name" value="ZP"/>
    <property type="match status" value="1"/>
</dbReference>
<name>A0A0F8B755_LARCR</name>
<dbReference type="EMBL" id="KQ041419">
    <property type="protein sequence ID" value="KKF27086.1"/>
    <property type="molecule type" value="Genomic_DNA"/>
</dbReference>
<dbReference type="PANTHER" id="PTHR46160:SF9">
    <property type="entry name" value="PROTEIN PRY2-RELATED"/>
    <property type="match status" value="1"/>
</dbReference>
<evidence type="ECO:0000256" key="2">
    <source>
        <dbReference type="SAM" id="MobiDB-lite"/>
    </source>
</evidence>
<evidence type="ECO:0000256" key="3">
    <source>
        <dbReference type="SAM" id="Phobius"/>
    </source>
</evidence>
<feature type="compositionally biased region" description="Basic and acidic residues" evidence="2">
    <location>
        <begin position="720"/>
        <end position="751"/>
    </location>
</feature>
<feature type="domain" description="ZP" evidence="4">
    <location>
        <begin position="488"/>
        <end position="744"/>
    </location>
</feature>
<dbReference type="Pfam" id="PF00100">
    <property type="entry name" value="Zona_pellucida"/>
    <property type="match status" value="1"/>
</dbReference>
<protein>
    <submittedName>
        <fullName evidence="5">Alpha-tectorin</fullName>
    </submittedName>
</protein>
<dbReference type="PANTHER" id="PTHR46160">
    <property type="entry name" value="ALPHA-TECTORIN-RELATED"/>
    <property type="match status" value="1"/>
</dbReference>
<dbReference type="InterPro" id="IPR052749">
    <property type="entry name" value="Alpha-tectorin"/>
</dbReference>
<dbReference type="AlphaFoldDB" id="A0A0F8B755"/>
<dbReference type="InterPro" id="IPR055355">
    <property type="entry name" value="ZP-C"/>
</dbReference>